<feature type="region of interest" description="Disordered" evidence="1">
    <location>
        <begin position="1"/>
        <end position="59"/>
    </location>
</feature>
<feature type="compositionally biased region" description="Acidic residues" evidence="1">
    <location>
        <begin position="42"/>
        <end position="52"/>
    </location>
</feature>
<protein>
    <submittedName>
        <fullName evidence="2">Uncharacterized protein</fullName>
    </submittedName>
</protein>
<accession>A0ABU7CE18</accession>
<proteinExistence type="predicted"/>
<comment type="caution">
    <text evidence="2">The sequence shown here is derived from an EMBL/GenBank/DDBJ whole genome shotgun (WGS) entry which is preliminary data.</text>
</comment>
<evidence type="ECO:0000313" key="3">
    <source>
        <dbReference type="Proteomes" id="UP001345963"/>
    </source>
</evidence>
<gene>
    <name evidence="2" type="ORF">ATANTOWER_021499</name>
</gene>
<evidence type="ECO:0000313" key="2">
    <source>
        <dbReference type="EMBL" id="MED6260525.1"/>
    </source>
</evidence>
<reference evidence="2 3" key="1">
    <citation type="submission" date="2021-07" db="EMBL/GenBank/DDBJ databases">
        <authorList>
            <person name="Palmer J.M."/>
        </authorList>
    </citation>
    <scope>NUCLEOTIDE SEQUENCE [LARGE SCALE GENOMIC DNA]</scope>
    <source>
        <strain evidence="2 3">AT_MEX2019</strain>
        <tissue evidence="2">Muscle</tissue>
    </source>
</reference>
<keyword evidence="3" id="KW-1185">Reference proteome</keyword>
<name>A0ABU7CE18_9TELE</name>
<dbReference type="EMBL" id="JAHUTI010088974">
    <property type="protein sequence ID" value="MED6260525.1"/>
    <property type="molecule type" value="Genomic_DNA"/>
</dbReference>
<evidence type="ECO:0000256" key="1">
    <source>
        <dbReference type="SAM" id="MobiDB-lite"/>
    </source>
</evidence>
<organism evidence="2 3">
    <name type="scientific">Ataeniobius toweri</name>
    <dbReference type="NCBI Taxonomy" id="208326"/>
    <lineage>
        <taxon>Eukaryota</taxon>
        <taxon>Metazoa</taxon>
        <taxon>Chordata</taxon>
        <taxon>Craniata</taxon>
        <taxon>Vertebrata</taxon>
        <taxon>Euteleostomi</taxon>
        <taxon>Actinopterygii</taxon>
        <taxon>Neopterygii</taxon>
        <taxon>Teleostei</taxon>
        <taxon>Neoteleostei</taxon>
        <taxon>Acanthomorphata</taxon>
        <taxon>Ovalentaria</taxon>
        <taxon>Atherinomorphae</taxon>
        <taxon>Cyprinodontiformes</taxon>
        <taxon>Goodeidae</taxon>
        <taxon>Ataeniobius</taxon>
    </lineage>
</organism>
<sequence>MGNINKASNKDNNRKKGASPVQQSDTPLAAAMLGSLGGAGEVDTEEEEDEEEGGSRREFDDPLCTLVKNCNMLHNIVGPACIFLRQGFAQSQLDRDLRPEEMEGKEVLKAPLSYLLFAKV</sequence>
<dbReference type="Proteomes" id="UP001345963">
    <property type="component" value="Unassembled WGS sequence"/>
</dbReference>